<dbReference type="Proteomes" id="UP000199203">
    <property type="component" value="Unassembled WGS sequence"/>
</dbReference>
<proteinExistence type="predicted"/>
<accession>A0A1G7VGW3</accession>
<dbReference type="OrthoDB" id="3251881at2"/>
<gene>
    <name evidence="1" type="ORF">SAMN05421825_3628</name>
</gene>
<dbReference type="EMBL" id="FNBH01000005">
    <property type="protein sequence ID" value="SDG58974.1"/>
    <property type="molecule type" value="Genomic_DNA"/>
</dbReference>
<name>A0A1G7VGW3_9FLAO</name>
<reference evidence="2" key="1">
    <citation type="submission" date="2016-10" db="EMBL/GenBank/DDBJ databases">
        <authorList>
            <person name="Varghese N."/>
            <person name="Submissions S."/>
        </authorList>
    </citation>
    <scope>NUCLEOTIDE SEQUENCE [LARGE SCALE GENOMIC DNA]</scope>
    <source>
        <strain evidence="2">DSM 19684</strain>
    </source>
</reference>
<dbReference type="RefSeq" id="WP_089874957.1">
    <property type="nucleotide sequence ID" value="NZ_FNBH01000005.1"/>
</dbReference>
<sequence length="318" mass="37630">MHEDKKNILLITFDNWGYNQYIADALEKKSYRVKHVNFHSFEYTYPDFTHKAFNFITKNLGIVNLKHIHYNDIITDEIKNINNIDTVIYIKADFLSKQTIETVNQKAKKSVLLINDSINRYPNTKNILGLFDKVFSFERKDCDKYDLIFKPNFIYKTIDRIPKHFKYKVFNISSYDKRFPVIKKIAEALYDLNIKSKIVIFSSKENNDPYLEFSKCTLSISEINALMEESEIILDVNRNQQEGLSFRVFESLGLKKKLITTNTDIVTYDFYNPENIFVIEDVDNIKIPQSFLQSPYKVIPQEILDKYLVENWVDELIN</sequence>
<evidence type="ECO:0000313" key="1">
    <source>
        <dbReference type="EMBL" id="SDG58974.1"/>
    </source>
</evidence>
<keyword evidence="2" id="KW-1185">Reference proteome</keyword>
<dbReference type="STRING" id="454006.SAMN05421825_3628"/>
<organism evidence="1 2">
    <name type="scientific">Epilithonimonas hungarica</name>
    <dbReference type="NCBI Taxonomy" id="454006"/>
    <lineage>
        <taxon>Bacteria</taxon>
        <taxon>Pseudomonadati</taxon>
        <taxon>Bacteroidota</taxon>
        <taxon>Flavobacteriia</taxon>
        <taxon>Flavobacteriales</taxon>
        <taxon>Weeksellaceae</taxon>
        <taxon>Chryseobacterium group</taxon>
        <taxon>Epilithonimonas</taxon>
    </lineage>
</organism>
<protein>
    <submittedName>
        <fullName evidence="1">Uncharacterized protein</fullName>
    </submittedName>
</protein>
<evidence type="ECO:0000313" key="2">
    <source>
        <dbReference type="Proteomes" id="UP000199203"/>
    </source>
</evidence>
<dbReference type="AlphaFoldDB" id="A0A1G7VGW3"/>